<evidence type="ECO:0000256" key="1">
    <source>
        <dbReference type="SAM" id="MobiDB-lite"/>
    </source>
</evidence>
<keyword evidence="2" id="KW-0732">Signal</keyword>
<evidence type="ECO:0000313" key="4">
    <source>
        <dbReference type="Proteomes" id="UP001162640"/>
    </source>
</evidence>
<dbReference type="AlphaFoldDB" id="A0A9W7ANT1"/>
<name>A0A9W7ANT1_9STRA</name>
<comment type="caution">
    <text evidence="3">The sequence shown here is derived from an EMBL/GenBank/DDBJ whole genome shotgun (WGS) entry which is preliminary data.</text>
</comment>
<sequence length="367" mass="39568">MTYSRPTCPSILLLLLLLVSTYSPVSSLALLTSSTPSFTQITDLARSTLTPKGRRGKGKLSIGVELCPPVPKNPSEVIILGKCKWLVIPESVLSGKSGWEVDIQPLLSEQKENAPAGSIPEATLVFLSNPSSSFWDSKASNLKAEGLAGIITSEISDFEKAVDLGLAIIYDIGDSSSSESLDFTDCLSNLPIIKSLNSQEYLSGIVLPPSSSYDELHPEITGEENEYDDKVVLLEKPKEPFDKIPIIQSTETIAGSGRLGKTCRVISGRGYTSCLLKHEVTPKSQRSELSKLSTFWTLALQSLSRKTSENFSGFRSKVAIGLKDDVPMQWFNYQKSIMDDGSLGQSEGGGGGEGDPLDTEGGDYLGF</sequence>
<reference evidence="4" key="1">
    <citation type="journal article" date="2023" name="Commun. Biol.">
        <title>Genome analysis of Parmales, the sister group of diatoms, reveals the evolutionary specialization of diatoms from phago-mixotrophs to photoautotrophs.</title>
        <authorList>
            <person name="Ban H."/>
            <person name="Sato S."/>
            <person name="Yoshikawa S."/>
            <person name="Yamada K."/>
            <person name="Nakamura Y."/>
            <person name="Ichinomiya M."/>
            <person name="Sato N."/>
            <person name="Blanc-Mathieu R."/>
            <person name="Endo H."/>
            <person name="Kuwata A."/>
            <person name="Ogata H."/>
        </authorList>
    </citation>
    <scope>NUCLEOTIDE SEQUENCE [LARGE SCALE GENOMIC DNA]</scope>
</reference>
<accession>A0A9W7ANT1</accession>
<proteinExistence type="predicted"/>
<evidence type="ECO:0000313" key="3">
    <source>
        <dbReference type="EMBL" id="GMH72443.1"/>
    </source>
</evidence>
<feature type="region of interest" description="Disordered" evidence="1">
    <location>
        <begin position="342"/>
        <end position="367"/>
    </location>
</feature>
<organism evidence="3 4">
    <name type="scientific">Triparma laevis f. inornata</name>
    <dbReference type="NCBI Taxonomy" id="1714386"/>
    <lineage>
        <taxon>Eukaryota</taxon>
        <taxon>Sar</taxon>
        <taxon>Stramenopiles</taxon>
        <taxon>Ochrophyta</taxon>
        <taxon>Bolidophyceae</taxon>
        <taxon>Parmales</taxon>
        <taxon>Triparmaceae</taxon>
        <taxon>Triparma</taxon>
    </lineage>
</organism>
<protein>
    <submittedName>
        <fullName evidence="3">Uncharacterized protein</fullName>
    </submittedName>
</protein>
<dbReference type="EMBL" id="BLQM01000176">
    <property type="protein sequence ID" value="GMH72443.1"/>
    <property type="molecule type" value="Genomic_DNA"/>
</dbReference>
<gene>
    <name evidence="3" type="ORF">TL16_g05916</name>
</gene>
<feature type="chain" id="PRO_5040973432" evidence="2">
    <location>
        <begin position="28"/>
        <end position="367"/>
    </location>
</feature>
<dbReference type="Proteomes" id="UP001162640">
    <property type="component" value="Unassembled WGS sequence"/>
</dbReference>
<feature type="signal peptide" evidence="2">
    <location>
        <begin position="1"/>
        <end position="27"/>
    </location>
</feature>
<evidence type="ECO:0000256" key="2">
    <source>
        <dbReference type="SAM" id="SignalP"/>
    </source>
</evidence>